<gene>
    <name evidence="3" type="ORF">HRG_02628</name>
</gene>
<comment type="caution">
    <text evidence="3">The sequence shown here is derived from an EMBL/GenBank/DDBJ whole genome shotgun (WGS) entry which is preliminary data.</text>
</comment>
<evidence type="ECO:0000313" key="3">
    <source>
        <dbReference type="EMBL" id="KAH0967219.1"/>
    </source>
</evidence>
<dbReference type="EMBL" id="JAIZPD010000002">
    <property type="protein sequence ID" value="KAH0967219.1"/>
    <property type="molecule type" value="Genomic_DNA"/>
</dbReference>
<name>A0A9P8SMD3_9HYPO</name>
<evidence type="ECO:0000256" key="1">
    <source>
        <dbReference type="SAM" id="MobiDB-lite"/>
    </source>
</evidence>
<dbReference type="OrthoDB" id="4927973at2759"/>
<dbReference type="GeneID" id="68351757"/>
<feature type="chain" id="PRO_5040339056" evidence="2">
    <location>
        <begin position="21"/>
        <end position="245"/>
    </location>
</feature>
<feature type="signal peptide" evidence="2">
    <location>
        <begin position="1"/>
        <end position="20"/>
    </location>
</feature>
<dbReference type="RefSeq" id="XP_044724732.1">
    <property type="nucleotide sequence ID" value="XM_044861099.1"/>
</dbReference>
<keyword evidence="2" id="KW-0732">Signal</keyword>
<sequence>MRRFLSVLAALSACISAAAALPHPSVLPRADGHGKPRYSVVPLEPGDGAPGQESHVSSGPVTKTVFKTESPVTRVIVKTENPVTRVIVETGSPVTRVVVKTAEPQTVTKSVPLPAAESLPAASHGATIIVSVCPGASSSSAAGPATTPPAPTPPPGAAPSSPACEEATLFASSLASRDGPLIDVPPPTSVLVMAPTTLSTAVSTPQPWLPSPPPSPSSAVPDWDSQVPTAYPAWNGTGAYRNRRS</sequence>
<feature type="region of interest" description="Disordered" evidence="1">
    <location>
        <begin position="37"/>
        <end position="60"/>
    </location>
</feature>
<reference evidence="3" key="1">
    <citation type="submission" date="2021-09" db="EMBL/GenBank/DDBJ databases">
        <title>A high-quality genome of the endoparasitic fungus Hirsutella rhossiliensis with a comparison of Hirsutella genomes reveals transposable elements contributing to genome size variation.</title>
        <authorList>
            <person name="Lin R."/>
            <person name="Jiao Y."/>
            <person name="Sun X."/>
            <person name="Ling J."/>
            <person name="Xie B."/>
            <person name="Cheng X."/>
        </authorList>
    </citation>
    <scope>NUCLEOTIDE SEQUENCE</scope>
    <source>
        <strain evidence="3">HR02</strain>
    </source>
</reference>
<keyword evidence="4" id="KW-1185">Reference proteome</keyword>
<feature type="compositionally biased region" description="Pro residues" evidence="1">
    <location>
        <begin position="146"/>
        <end position="157"/>
    </location>
</feature>
<feature type="region of interest" description="Disordered" evidence="1">
    <location>
        <begin position="200"/>
        <end position="245"/>
    </location>
</feature>
<feature type="compositionally biased region" description="Low complexity" evidence="1">
    <location>
        <begin position="136"/>
        <end position="145"/>
    </location>
</feature>
<accession>A0A9P8SMD3</accession>
<feature type="region of interest" description="Disordered" evidence="1">
    <location>
        <begin position="136"/>
        <end position="163"/>
    </location>
</feature>
<organism evidence="3 4">
    <name type="scientific">Hirsutella rhossiliensis</name>
    <dbReference type="NCBI Taxonomy" id="111463"/>
    <lineage>
        <taxon>Eukaryota</taxon>
        <taxon>Fungi</taxon>
        <taxon>Dikarya</taxon>
        <taxon>Ascomycota</taxon>
        <taxon>Pezizomycotina</taxon>
        <taxon>Sordariomycetes</taxon>
        <taxon>Hypocreomycetidae</taxon>
        <taxon>Hypocreales</taxon>
        <taxon>Ophiocordycipitaceae</taxon>
        <taxon>Hirsutella</taxon>
    </lineage>
</organism>
<evidence type="ECO:0000313" key="4">
    <source>
        <dbReference type="Proteomes" id="UP000824596"/>
    </source>
</evidence>
<proteinExistence type="predicted"/>
<feature type="compositionally biased region" description="Pro residues" evidence="1">
    <location>
        <begin position="207"/>
        <end position="216"/>
    </location>
</feature>
<dbReference type="AlphaFoldDB" id="A0A9P8SMD3"/>
<protein>
    <submittedName>
        <fullName evidence="3">Uncharacterized protein</fullName>
    </submittedName>
</protein>
<evidence type="ECO:0000256" key="2">
    <source>
        <dbReference type="SAM" id="SignalP"/>
    </source>
</evidence>
<dbReference type="Proteomes" id="UP000824596">
    <property type="component" value="Unassembled WGS sequence"/>
</dbReference>